<dbReference type="AlphaFoldDB" id="A0A090Z9G8"/>
<feature type="region of interest" description="Disordered" evidence="1">
    <location>
        <begin position="179"/>
        <end position="265"/>
    </location>
</feature>
<evidence type="ECO:0000313" key="5">
    <source>
        <dbReference type="Proteomes" id="UP000442469"/>
    </source>
</evidence>
<dbReference type="Proteomes" id="UP000029278">
    <property type="component" value="Unassembled WGS sequence"/>
</dbReference>
<dbReference type="RefSeq" id="WP_051985734.1">
    <property type="nucleotide sequence ID" value="NZ_BGML01000007.1"/>
</dbReference>
<dbReference type="Proteomes" id="UP000442469">
    <property type="component" value="Unassembled WGS sequence"/>
</dbReference>
<dbReference type="HOGENOM" id="CLU_026180_0_0_9"/>
<accession>A0A090Z9G8</accession>
<sequence>MTTRPLRILLTGGRAPIALELARLLHRAGHRVFAAESARHHLCRRSAAVERSFHVPPPRQQPQDYLAVLETVIGQWDIDLLIPLCEETFVIAGGAERLKIRCRVLVSPLELLHEWHHKYRFIQRAASLRLPVPRTTLLNSREAWQATMSLAAAEGRSVVLKPAYSRFASRVILPAAAGAGPWKSPAAAEPPGERPRGLRECDGSDGRGGPGGPGGTTPLESGRAIPSRSGGSIPLRSGRAMPPRGDLAMPHRSIQPPPPGGSELSEAAPWVAQDYIAGRAVCTYSVVHDGRIVAHAAYGSRYRTGKTGASVHFEYMEHEGAQEWVRRFLNGTGFSGQIGFDLIEQNGGKLYGIECNPRATSGIHLFEPGIGLERALLSPGELAAEGAVIRPRPGSKAMLALPMLGCGWRELLRGDPRSWLAAARGSRDAVFRTDDFRPWLEQALVVYDAFRSARRLGITLTEALTYDIEWNGEPL</sequence>
<reference evidence="3 5" key="2">
    <citation type="submission" date="2019-11" db="EMBL/GenBank/DDBJ databases">
        <title>Draft genome sequences of five Paenibacillus species of dairy origin.</title>
        <authorList>
            <person name="Olajide A.M."/>
            <person name="Chen S."/>
            <person name="Lapointe G."/>
        </authorList>
    </citation>
    <scope>NUCLEOTIDE SEQUENCE [LARGE SCALE GENOMIC DNA]</scope>
    <source>
        <strain evidence="3 5">3CT49</strain>
    </source>
</reference>
<dbReference type="PATRIC" id="fig|44252.3.peg.4031"/>
<reference evidence="2 4" key="1">
    <citation type="submission" date="2014-04" db="EMBL/GenBank/DDBJ databases">
        <authorList>
            <person name="Bishop-Lilly K.A."/>
            <person name="Broomall S.M."/>
            <person name="Chain P.S."/>
            <person name="Chertkov O."/>
            <person name="Coyne S.R."/>
            <person name="Daligault H.E."/>
            <person name="Davenport K.W."/>
            <person name="Erkkila T."/>
            <person name="Frey K.G."/>
            <person name="Gibbons H.S."/>
            <person name="Gu W."/>
            <person name="Jaissle J."/>
            <person name="Johnson S.L."/>
            <person name="Koroleva G.I."/>
            <person name="Ladner J.T."/>
            <person name="Lo C.-C."/>
            <person name="Minogue T.D."/>
            <person name="Munk C."/>
            <person name="Palacios G.F."/>
            <person name="Redden C.L."/>
            <person name="Rosenzweig C.N."/>
            <person name="Scholz M.B."/>
            <person name="Teshima H."/>
            <person name="Xu Y."/>
        </authorList>
    </citation>
    <scope>NUCLEOTIDE SEQUENCE [LARGE SCALE GENOMIC DNA]</scope>
    <source>
        <strain evidence="2 4">8244</strain>
    </source>
</reference>
<feature type="compositionally biased region" description="Gly residues" evidence="1">
    <location>
        <begin position="206"/>
        <end position="215"/>
    </location>
</feature>
<name>A0A090Z9G8_PAEMA</name>
<feature type="compositionally biased region" description="Basic and acidic residues" evidence="1">
    <location>
        <begin position="191"/>
        <end position="205"/>
    </location>
</feature>
<evidence type="ECO:0000313" key="3">
    <source>
        <dbReference type="EMBL" id="MUG26728.1"/>
    </source>
</evidence>
<dbReference type="GeneID" id="77009763"/>
<proteinExistence type="predicted"/>
<dbReference type="EMBL" id="JMQA01000036">
    <property type="protein sequence ID" value="KFN07018.1"/>
    <property type="molecule type" value="Genomic_DNA"/>
</dbReference>
<dbReference type="EMBL" id="WNZZ01000055">
    <property type="protein sequence ID" value="MUG26728.1"/>
    <property type="molecule type" value="Genomic_DNA"/>
</dbReference>
<keyword evidence="4" id="KW-1185">Reference proteome</keyword>
<comment type="caution">
    <text evidence="2">The sequence shown here is derived from an EMBL/GenBank/DDBJ whole genome shotgun (WGS) entry which is preliminary data.</text>
</comment>
<dbReference type="OrthoDB" id="40611at2"/>
<dbReference type="STRING" id="44252.DJ90_4644"/>
<organism evidence="2 4">
    <name type="scientific">Paenibacillus macerans</name>
    <name type="common">Bacillus macerans</name>
    <dbReference type="NCBI Taxonomy" id="44252"/>
    <lineage>
        <taxon>Bacteria</taxon>
        <taxon>Bacillati</taxon>
        <taxon>Bacillota</taxon>
        <taxon>Bacilli</taxon>
        <taxon>Bacillales</taxon>
        <taxon>Paenibacillaceae</taxon>
        <taxon>Paenibacillus</taxon>
    </lineage>
</organism>
<evidence type="ECO:0000313" key="2">
    <source>
        <dbReference type="EMBL" id="KFN07018.1"/>
    </source>
</evidence>
<evidence type="ECO:0000256" key="1">
    <source>
        <dbReference type="SAM" id="MobiDB-lite"/>
    </source>
</evidence>
<dbReference type="Gene3D" id="3.30.470.20">
    <property type="entry name" value="ATP-grasp fold, B domain"/>
    <property type="match status" value="1"/>
</dbReference>
<dbReference type="SUPFAM" id="SSF56059">
    <property type="entry name" value="Glutathione synthetase ATP-binding domain-like"/>
    <property type="match status" value="1"/>
</dbReference>
<protein>
    <submittedName>
        <fullName evidence="2">ATP-grasp domain protein</fullName>
    </submittedName>
    <submittedName>
        <fullName evidence="3">ATP-grasp domain-containing protein</fullName>
    </submittedName>
</protein>
<evidence type="ECO:0000313" key="4">
    <source>
        <dbReference type="Proteomes" id="UP000029278"/>
    </source>
</evidence>
<dbReference type="Gene3D" id="3.40.50.20">
    <property type="match status" value="1"/>
</dbReference>
<gene>
    <name evidence="2" type="ORF">DJ90_4644</name>
    <name evidence="3" type="ORF">GNQ08_30930</name>
</gene>